<feature type="transmembrane region" description="Helical" evidence="7">
    <location>
        <begin position="27"/>
        <end position="48"/>
    </location>
</feature>
<comment type="catalytic activity">
    <reaction evidence="1">
        <text>[protein]-peptidylproline (omega=180) = [protein]-peptidylproline (omega=0)</text>
        <dbReference type="Rhea" id="RHEA:16237"/>
        <dbReference type="Rhea" id="RHEA-COMP:10747"/>
        <dbReference type="Rhea" id="RHEA-COMP:10748"/>
        <dbReference type="ChEBI" id="CHEBI:83833"/>
        <dbReference type="ChEBI" id="CHEBI:83834"/>
        <dbReference type="EC" id="5.2.1.8"/>
    </reaction>
</comment>
<dbReference type="Pfam" id="PF13145">
    <property type="entry name" value="Rotamase_2"/>
    <property type="match status" value="1"/>
</dbReference>
<name>A0ABQ5YU39_9BURK</name>
<accession>A0ABQ5YU39</accession>
<evidence type="ECO:0000256" key="5">
    <source>
        <dbReference type="ARBA" id="ARBA00023110"/>
    </source>
</evidence>
<dbReference type="InterPro" id="IPR046357">
    <property type="entry name" value="PPIase_dom_sf"/>
</dbReference>
<evidence type="ECO:0000313" key="9">
    <source>
        <dbReference type="EMBL" id="GLR27310.1"/>
    </source>
</evidence>
<evidence type="ECO:0000259" key="8">
    <source>
        <dbReference type="Pfam" id="PF13145"/>
    </source>
</evidence>
<evidence type="ECO:0000256" key="3">
    <source>
        <dbReference type="ARBA" id="ARBA00013194"/>
    </source>
</evidence>
<keyword evidence="5" id="KW-0697">Rotamase</keyword>
<keyword evidence="10" id="KW-1185">Reference proteome</keyword>
<protein>
    <recommendedName>
        <fullName evidence="3">peptidylprolyl isomerase</fullName>
        <ecNumber evidence="3">5.2.1.8</ecNumber>
    </recommendedName>
</protein>
<dbReference type="PANTHER" id="PTHR47245:SF1">
    <property type="entry name" value="FOLDASE PROTEIN PRSA"/>
    <property type="match status" value="1"/>
</dbReference>
<dbReference type="SUPFAM" id="SSF109998">
    <property type="entry name" value="Triger factor/SurA peptide-binding domain-like"/>
    <property type="match status" value="1"/>
</dbReference>
<dbReference type="PANTHER" id="PTHR47245">
    <property type="entry name" value="PEPTIDYLPROLYL ISOMERASE"/>
    <property type="match status" value="1"/>
</dbReference>
<gene>
    <name evidence="9" type="ORF">GCM10007875_24010</name>
</gene>
<keyword evidence="7" id="KW-0812">Transmembrane</keyword>
<dbReference type="InterPro" id="IPR000297">
    <property type="entry name" value="PPIase_PpiC"/>
</dbReference>
<dbReference type="EC" id="5.2.1.8" evidence="3"/>
<evidence type="ECO:0000256" key="6">
    <source>
        <dbReference type="ARBA" id="ARBA00023235"/>
    </source>
</evidence>
<dbReference type="InterPro" id="IPR027304">
    <property type="entry name" value="Trigger_fact/SurA_dom_sf"/>
</dbReference>
<comment type="similarity">
    <text evidence="2">Belongs to the PpiC/parvulin rotamase family.</text>
</comment>
<dbReference type="RefSeq" id="WP_284282060.1">
    <property type="nucleotide sequence ID" value="NZ_BSOJ01000030.1"/>
</dbReference>
<dbReference type="InterPro" id="IPR050245">
    <property type="entry name" value="PrsA_foldase"/>
</dbReference>
<comment type="caution">
    <text evidence="9">The sequence shown here is derived from an EMBL/GenBank/DDBJ whole genome shotgun (WGS) entry which is preliminary data.</text>
</comment>
<evidence type="ECO:0000313" key="10">
    <source>
        <dbReference type="Proteomes" id="UP001156664"/>
    </source>
</evidence>
<organism evidence="9 10">
    <name type="scientific">Limnobacter litoralis</name>
    <dbReference type="NCBI Taxonomy" id="481366"/>
    <lineage>
        <taxon>Bacteria</taxon>
        <taxon>Pseudomonadati</taxon>
        <taxon>Pseudomonadota</taxon>
        <taxon>Betaproteobacteria</taxon>
        <taxon>Burkholderiales</taxon>
        <taxon>Burkholderiaceae</taxon>
        <taxon>Limnobacter</taxon>
    </lineage>
</organism>
<keyword evidence="7" id="KW-0472">Membrane</keyword>
<feature type="domain" description="PpiC" evidence="8">
    <location>
        <begin position="152"/>
        <end position="267"/>
    </location>
</feature>
<evidence type="ECO:0000256" key="7">
    <source>
        <dbReference type="SAM" id="Phobius"/>
    </source>
</evidence>
<keyword evidence="4" id="KW-0732">Signal</keyword>
<evidence type="ECO:0000256" key="2">
    <source>
        <dbReference type="ARBA" id="ARBA00007656"/>
    </source>
</evidence>
<evidence type="ECO:0000256" key="4">
    <source>
        <dbReference type="ARBA" id="ARBA00022729"/>
    </source>
</evidence>
<proteinExistence type="inferred from homology"/>
<dbReference type="Gene3D" id="1.10.4030.10">
    <property type="entry name" value="Porin chaperone SurA, peptide-binding domain"/>
    <property type="match status" value="1"/>
</dbReference>
<dbReference type="Gene3D" id="3.10.50.40">
    <property type="match status" value="1"/>
</dbReference>
<reference evidence="10" key="1">
    <citation type="journal article" date="2019" name="Int. J. Syst. Evol. Microbiol.">
        <title>The Global Catalogue of Microorganisms (GCM) 10K type strain sequencing project: providing services to taxonomists for standard genome sequencing and annotation.</title>
        <authorList>
            <consortium name="The Broad Institute Genomics Platform"/>
            <consortium name="The Broad Institute Genome Sequencing Center for Infectious Disease"/>
            <person name="Wu L."/>
            <person name="Ma J."/>
        </authorList>
    </citation>
    <scope>NUCLEOTIDE SEQUENCE [LARGE SCALE GENOMIC DNA]</scope>
    <source>
        <strain evidence="10">NBRC 105857</strain>
    </source>
</reference>
<keyword evidence="7" id="KW-1133">Transmembrane helix</keyword>
<sequence>MSIDEHSAKSAAPLAEGGKAIWPSRRLMGLGVGAVVAGAMAWTVWSVIQPSTSAQAELISSAHASDGIVDKKDSVVATVNGDTVTESEIAGLLRTGVDKAIVVDRYINKVLAAEQAQTLYADQAKAAVRAAQREVLATLYTTKRMQALRAQVTDAEIKSFYDHNVLDDNYKRWKVSYYLSTDANDVRKTLEDLKQGDKKALSQLKPLVGNGDGYANAAQLPYNLGRIVSHLKKDEFSEPLPLRNGFLVLRVDEIRQDKKPTLEDVKQDIIERLATQKFNQELEQARRHAKVELG</sequence>
<dbReference type="Proteomes" id="UP001156664">
    <property type="component" value="Unassembled WGS sequence"/>
</dbReference>
<dbReference type="EMBL" id="BSOJ01000030">
    <property type="protein sequence ID" value="GLR27310.1"/>
    <property type="molecule type" value="Genomic_DNA"/>
</dbReference>
<evidence type="ECO:0000256" key="1">
    <source>
        <dbReference type="ARBA" id="ARBA00000971"/>
    </source>
</evidence>
<keyword evidence="6" id="KW-0413">Isomerase</keyword>